<proteinExistence type="inferred from homology"/>
<dbReference type="PANTHER" id="PTHR32305:SF15">
    <property type="entry name" value="PROTEIN RHSA-RELATED"/>
    <property type="match status" value="1"/>
</dbReference>
<dbReference type="RefSeq" id="WP_104977875.1">
    <property type="nucleotide sequence ID" value="NZ_CP012673.1"/>
</dbReference>
<dbReference type="EMBL" id="CP012673">
    <property type="protein sequence ID" value="AUX40002.1"/>
    <property type="molecule type" value="Genomic_DNA"/>
</dbReference>
<dbReference type="InterPro" id="IPR028946">
    <property type="entry name" value="Ntox44"/>
</dbReference>
<dbReference type="InterPro" id="IPR006533">
    <property type="entry name" value="T6SS_Vgr_RhsGE"/>
</dbReference>
<name>A0A2L0EL65_SORCE</name>
<dbReference type="InterPro" id="IPR017847">
    <property type="entry name" value="T6SS_RhsGE_Vgr_subset"/>
</dbReference>
<dbReference type="NCBIfam" id="TIGR03361">
    <property type="entry name" value="VI_Rhs_Vgr"/>
    <property type="match status" value="1"/>
</dbReference>
<comment type="subcellular location">
    <subcellularLocation>
        <location evidence="1">Secreted</location>
    </subcellularLocation>
</comment>
<evidence type="ECO:0000256" key="1">
    <source>
        <dbReference type="ARBA" id="ARBA00004613"/>
    </source>
</evidence>
<dbReference type="Gene3D" id="3.55.50.10">
    <property type="entry name" value="Baseplate protein-like domains"/>
    <property type="match status" value="1"/>
</dbReference>
<dbReference type="NCBIfam" id="TIGR01646">
    <property type="entry name" value="vgr_GE"/>
    <property type="match status" value="1"/>
</dbReference>
<evidence type="ECO:0000256" key="3">
    <source>
        <dbReference type="ARBA" id="ARBA00022525"/>
    </source>
</evidence>
<evidence type="ECO:0000256" key="2">
    <source>
        <dbReference type="ARBA" id="ARBA00005558"/>
    </source>
</evidence>
<reference evidence="7 8" key="1">
    <citation type="submission" date="2015-09" db="EMBL/GenBank/DDBJ databases">
        <title>Sorangium comparison.</title>
        <authorList>
            <person name="Zaburannyi N."/>
            <person name="Bunk B."/>
            <person name="Overmann J."/>
            <person name="Mueller R."/>
        </authorList>
    </citation>
    <scope>NUCLEOTIDE SEQUENCE [LARGE SCALE GENOMIC DNA]</scope>
    <source>
        <strain evidence="7 8">So ce26</strain>
    </source>
</reference>
<evidence type="ECO:0000259" key="6">
    <source>
        <dbReference type="Pfam" id="PF22178"/>
    </source>
</evidence>
<organism evidence="7 8">
    <name type="scientific">Sorangium cellulosum</name>
    <name type="common">Polyangium cellulosum</name>
    <dbReference type="NCBI Taxonomy" id="56"/>
    <lineage>
        <taxon>Bacteria</taxon>
        <taxon>Pseudomonadati</taxon>
        <taxon>Myxococcota</taxon>
        <taxon>Polyangia</taxon>
        <taxon>Polyangiales</taxon>
        <taxon>Polyangiaceae</taxon>
        <taxon>Sorangium</taxon>
    </lineage>
</organism>
<gene>
    <name evidence="7" type="ORF">SOCE26_013970</name>
</gene>
<evidence type="ECO:0000259" key="4">
    <source>
        <dbReference type="Pfam" id="PF04717"/>
    </source>
</evidence>
<evidence type="ECO:0008006" key="9">
    <source>
        <dbReference type="Google" id="ProtNLM"/>
    </source>
</evidence>
<dbReference type="InterPro" id="IPR054030">
    <property type="entry name" value="Gp5_Vgr_C"/>
</dbReference>
<evidence type="ECO:0000313" key="7">
    <source>
        <dbReference type="EMBL" id="AUX40002.1"/>
    </source>
</evidence>
<dbReference type="Proteomes" id="UP000238348">
    <property type="component" value="Chromosome"/>
</dbReference>
<dbReference type="OrthoDB" id="5482463at2"/>
<dbReference type="GO" id="GO:0005576">
    <property type="term" value="C:extracellular region"/>
    <property type="evidence" value="ECO:0007669"/>
    <property type="project" value="UniProtKB-SubCell"/>
</dbReference>
<evidence type="ECO:0000313" key="8">
    <source>
        <dbReference type="Proteomes" id="UP000238348"/>
    </source>
</evidence>
<dbReference type="Pfam" id="PF22178">
    <property type="entry name" value="Gp5_trimer_C"/>
    <property type="match status" value="1"/>
</dbReference>
<keyword evidence="3" id="KW-0964">Secreted</keyword>
<dbReference type="Gene3D" id="4.10.220.110">
    <property type="match status" value="1"/>
</dbReference>
<dbReference type="SUPFAM" id="SSF69255">
    <property type="entry name" value="gp5 N-terminal domain-like"/>
    <property type="match status" value="1"/>
</dbReference>
<dbReference type="InterPro" id="IPR006531">
    <property type="entry name" value="Gp5/Vgr_OB"/>
</dbReference>
<dbReference type="Pfam" id="PF15607">
    <property type="entry name" value="Ntox44"/>
    <property type="match status" value="1"/>
</dbReference>
<dbReference type="AlphaFoldDB" id="A0A2L0EL65"/>
<dbReference type="Gene3D" id="2.40.50.230">
    <property type="entry name" value="Gp5 N-terminal domain"/>
    <property type="match status" value="1"/>
</dbReference>
<feature type="domain" description="Gp5/Type VI secretion system Vgr C-terminal trimerisation" evidence="6">
    <location>
        <begin position="485"/>
        <end position="574"/>
    </location>
</feature>
<protein>
    <recommendedName>
        <fullName evidence="9">Gp5/Type VI secretion system Vgr protein OB-fold domain-containing protein</fullName>
    </recommendedName>
</protein>
<evidence type="ECO:0000259" key="5">
    <source>
        <dbReference type="Pfam" id="PF15607"/>
    </source>
</evidence>
<comment type="similarity">
    <text evidence="2">Belongs to the VgrG protein family.</text>
</comment>
<dbReference type="SUPFAM" id="SSF69349">
    <property type="entry name" value="Phage fibre proteins"/>
    <property type="match status" value="1"/>
</dbReference>
<feature type="domain" description="Gp5/Type VI secretion system Vgr protein OB-fold" evidence="4">
    <location>
        <begin position="400"/>
        <end position="468"/>
    </location>
</feature>
<sequence length="806" mass="88106">MLELSFESGEDSLSVRRFAAREAVSTFFSVSIEARSPSEDLDFEGIVGKGASFRMRDRVLDADGGEEGRLFRGICASMELLRVEPNGLSTYALTIVPALWLLSQRRNYRVFQHRSVPEIIKAILAEWNIEADWRVDATQHPKLEYRVQYGESDLDFVSRLSEDAGITFLFAGQRERKDGPQLVFSDDLRALASSERRAVPFMDDPSTAGGAPFVTEVRLNQQVRPGRFTIRDFDFRRSPEYQLFAGAAIGTPEARLEQYHYLPGSFVVETAARGGSTPVADAVGAARHDERSGQLRAERALGQERISRRAVTFGTSVDLSPGETFSLLGHPRADLAADKRLLVVEMSIEGTHDGEWTRAGRAVFVGPEQPFLPPLRAPRPRIHSVQSAVVVGPKGQEIHTDEFGRVRVQFHWDREGRFDEHSSCWIRVSQGWAGGAYGMMALPRVGQEVLVGFIEGDPDQPIVVGRVYNNTARVPYKLPESKTVSTWKSSSSPGLEGSNEIMFEDAKGAEFVYMQAERNLEKLVKVDEAVTIGNNRSKVVKANETIAVGGSRTATIGVVDEADVGVRHAVSITSGAGATGVEMVDRRISWTTGEATITLEGPNITLEAAAGILLKAASDIALEADANITANATVNLTLKSGSKLVVLSEGGDVVIQGGPIVRINPEVGGKPLRGEDGVPISVEVPPGVDLDEEIEKAEEHARFDRDAPAWFAEMTKPGGEWNYGSLGERYAGFSNFHYGVMGKAMGFPEGALLRHAGMRRKARGDAKPEWGDPGNGVWGGTYPYGAPVEDQEMVKKGFKYYDKNYA</sequence>
<dbReference type="PANTHER" id="PTHR32305">
    <property type="match status" value="1"/>
</dbReference>
<dbReference type="Pfam" id="PF05954">
    <property type="entry name" value="Phage_GPD"/>
    <property type="match status" value="1"/>
</dbReference>
<dbReference type="SUPFAM" id="SSF69279">
    <property type="entry name" value="Phage tail proteins"/>
    <property type="match status" value="2"/>
</dbReference>
<dbReference type="InterPro" id="IPR037026">
    <property type="entry name" value="Vgr_OB-fold_dom_sf"/>
</dbReference>
<accession>A0A2L0EL65</accession>
<dbReference type="InterPro" id="IPR050708">
    <property type="entry name" value="T6SS_VgrG/RHS"/>
</dbReference>
<dbReference type="Gene3D" id="2.30.110.50">
    <property type="match status" value="1"/>
</dbReference>
<dbReference type="Pfam" id="PF04717">
    <property type="entry name" value="Phage_base_V"/>
    <property type="match status" value="1"/>
</dbReference>
<feature type="domain" description="Bacterial toxin 44" evidence="5">
    <location>
        <begin position="726"/>
        <end position="803"/>
    </location>
</feature>